<dbReference type="EMBL" id="WBKH01000007">
    <property type="protein sequence ID" value="KAB1477874.1"/>
    <property type="molecule type" value="Genomic_DNA"/>
</dbReference>
<protein>
    <recommendedName>
        <fullName evidence="3">YolD-like protein</fullName>
    </recommendedName>
</protein>
<dbReference type="Proteomes" id="UP000434554">
    <property type="component" value="Unassembled WGS sequence"/>
</dbReference>
<reference evidence="1 2" key="1">
    <citation type="submission" date="2019-09" db="EMBL/GenBank/DDBJ databases">
        <title>Draft genome sequence of 3 type strains from the CCUG.</title>
        <authorList>
            <person name="Pineiro-Iglesias B."/>
            <person name="Tunovic T."/>
            <person name="Unosson C."/>
            <person name="Inganas E."/>
            <person name="Ohlen M."/>
            <person name="Cardew S."/>
            <person name="Jensie-Markopoulos S."/>
            <person name="Salva-Serra F."/>
            <person name="Jaen-Luchoro D."/>
            <person name="Karlsson R."/>
            <person name="Svensson-Stadler L."/>
            <person name="Chun J."/>
            <person name="Moore E."/>
        </authorList>
    </citation>
    <scope>NUCLEOTIDE SEQUENCE [LARGE SCALE GENOMIC DNA]</scope>
    <source>
        <strain evidence="1 2">CCUG 65427</strain>
    </source>
</reference>
<dbReference type="RefSeq" id="WP_127007650.1">
    <property type="nucleotide sequence ID" value="NZ_CAUBPY010000002.1"/>
</dbReference>
<evidence type="ECO:0008006" key="3">
    <source>
        <dbReference type="Google" id="ProtNLM"/>
    </source>
</evidence>
<comment type="caution">
    <text evidence="1">The sequence shown here is derived from an EMBL/GenBank/DDBJ whole genome shotgun (WGS) entry which is preliminary data.</text>
</comment>
<sequence>MIDRSYLPFKSARTYKDRKMAKWMGFFLSDHQTALLQSHMKLEIDESMSLEERLTWLGRLYAGQYTANFEVRVQHKGQPVTTHNITGKVYDLSLTGVTIKHPDDSFTTLTIDTINRITTEEMANDGI</sequence>
<proteinExistence type="predicted"/>
<organism evidence="1 2">
    <name type="scientific">Veillonella seminalis</name>
    <dbReference type="NCBI Taxonomy" id="1502943"/>
    <lineage>
        <taxon>Bacteria</taxon>
        <taxon>Bacillati</taxon>
        <taxon>Bacillota</taxon>
        <taxon>Negativicutes</taxon>
        <taxon>Veillonellales</taxon>
        <taxon>Veillonellaceae</taxon>
        <taxon>Veillonella</taxon>
    </lineage>
</organism>
<dbReference type="AlphaFoldDB" id="A0A833FH59"/>
<gene>
    <name evidence="1" type="ORF">F8R14_07225</name>
</gene>
<evidence type="ECO:0000313" key="2">
    <source>
        <dbReference type="Proteomes" id="UP000434554"/>
    </source>
</evidence>
<accession>A0A833FH59</accession>
<evidence type="ECO:0000313" key="1">
    <source>
        <dbReference type="EMBL" id="KAB1477874.1"/>
    </source>
</evidence>
<name>A0A833FH59_9FIRM</name>
<dbReference type="GeneID" id="83054814"/>